<keyword evidence="1" id="KW-0560">Oxidoreductase</keyword>
<comment type="caution">
    <text evidence="3">The sequence shown here is derived from an EMBL/GenBank/DDBJ whole genome shotgun (WGS) entry which is preliminary data.</text>
</comment>
<sequence>MNTRKDSIVTSLTPQVHFATEPELDQAILELKSGAAKWASLDLQQRIELLKATHASIVTVDEAWALAAIAAKGTPAGPLEGEEWMSGPYATLAGFASTIESLEKMAHGQSPLNGIKAGSAPGNRVKFQMLPSNLYEYNLFHGFRAELWMEPGISEAEARASAGLGAKRPGENGGVGLVLGAGNISAIAPLDALYELVAYNRVSIIKLNPTFGTLITIYQQAFAPLIAAGLLRLVNGGAEVGTYLTSHPDIAHVHITGSGVTHDMIVWGSTHDKTGTPKLIKPITSELGGVSPIIVIPGNWSKEDLRFQAEHVATQRLHNGGHNCIAGQALILSQDWPQRAEFLAELRAVLNEVPARTAWYPGSDKKISLATATYPQAETINGRMLIEVNQHTAQDLFNTEYFAPVLGHTSLPGTGLSFFRAAIEFANTQLDGSLGASIIVAPADHKSMGKAFDEALVELRYGTIGVNVWSAIGFLLPTLAWGAFKGNSLDRVGSGIGVVHNSHLVERPERNVIWGPFRPFPRSVFHGEFALSPKPAWFITARSAASTAKKLTAFTAKPSWLKMPAIFMAAFRA</sequence>
<evidence type="ECO:0000313" key="3">
    <source>
        <dbReference type="EMBL" id="TEU30583.1"/>
    </source>
</evidence>
<dbReference type="InterPro" id="IPR016162">
    <property type="entry name" value="Ald_DH_N"/>
</dbReference>
<proteinExistence type="predicted"/>
<reference evidence="3 4" key="1">
    <citation type="submission" date="2019-03" db="EMBL/GenBank/DDBJ databases">
        <title>Alkanindiges illinoisensis: a potential pathogenic isolated from ascites of a gastric cancer patient with abdominal metastasis.</title>
        <authorList>
            <person name="Hu X."/>
            <person name="Yang B."/>
            <person name="Yan X."/>
            <person name="Lin L."/>
            <person name="Zhao H."/>
            <person name="Zhou F."/>
            <person name="Su B."/>
            <person name="Chen J."/>
            <person name="Rui Y."/>
            <person name="Wang Q."/>
            <person name="Zheng L."/>
        </authorList>
    </citation>
    <scope>NUCLEOTIDE SEQUENCE [LARGE SCALE GENOMIC DNA]</scope>
    <source>
        <strain evidence="3 4">NFYY 23406</strain>
    </source>
</reference>
<dbReference type="EMBL" id="SNTY01000006">
    <property type="protein sequence ID" value="TEU30583.1"/>
    <property type="molecule type" value="Genomic_DNA"/>
</dbReference>
<gene>
    <name evidence="3" type="ORF">E2B99_00915</name>
</gene>
<dbReference type="InterPro" id="IPR016163">
    <property type="entry name" value="Ald_DH_C"/>
</dbReference>
<evidence type="ECO:0000313" key="4">
    <source>
        <dbReference type="Proteomes" id="UP000297834"/>
    </source>
</evidence>
<dbReference type="Pfam" id="PF00171">
    <property type="entry name" value="Aldedh"/>
    <property type="match status" value="1"/>
</dbReference>
<dbReference type="GO" id="GO:0016620">
    <property type="term" value="F:oxidoreductase activity, acting on the aldehyde or oxo group of donors, NAD or NADP as acceptor"/>
    <property type="evidence" value="ECO:0007669"/>
    <property type="project" value="InterPro"/>
</dbReference>
<organism evidence="3 4">
    <name type="scientific">Alkanindiges illinoisensis</name>
    <dbReference type="NCBI Taxonomy" id="197183"/>
    <lineage>
        <taxon>Bacteria</taxon>
        <taxon>Pseudomonadati</taxon>
        <taxon>Pseudomonadota</taxon>
        <taxon>Gammaproteobacteria</taxon>
        <taxon>Moraxellales</taxon>
        <taxon>Moraxellaceae</taxon>
        <taxon>Alkanindiges</taxon>
    </lineage>
</organism>
<dbReference type="STRING" id="1120977.GCA_000619845_01805"/>
<evidence type="ECO:0000259" key="2">
    <source>
        <dbReference type="Pfam" id="PF00171"/>
    </source>
</evidence>
<protein>
    <submittedName>
        <fullName evidence="3">Aldehyde dehydrogenase family protein</fullName>
    </submittedName>
</protein>
<dbReference type="PANTHER" id="PTHR11699">
    <property type="entry name" value="ALDEHYDE DEHYDROGENASE-RELATED"/>
    <property type="match status" value="1"/>
</dbReference>
<accession>A0A4Y7XFK7</accession>
<keyword evidence="4" id="KW-1185">Reference proteome</keyword>
<dbReference type="AlphaFoldDB" id="A0A4Y7XFK7"/>
<dbReference type="OrthoDB" id="9812625at2"/>
<dbReference type="InterPro" id="IPR016161">
    <property type="entry name" value="Ald_DH/histidinol_DH"/>
</dbReference>
<dbReference type="Gene3D" id="3.40.605.10">
    <property type="entry name" value="Aldehyde Dehydrogenase, Chain A, domain 1"/>
    <property type="match status" value="1"/>
</dbReference>
<dbReference type="InterPro" id="IPR015590">
    <property type="entry name" value="Aldehyde_DH_dom"/>
</dbReference>
<evidence type="ECO:0000256" key="1">
    <source>
        <dbReference type="ARBA" id="ARBA00023002"/>
    </source>
</evidence>
<dbReference type="Proteomes" id="UP000297834">
    <property type="component" value="Unassembled WGS sequence"/>
</dbReference>
<name>A0A4Y7XFK7_9GAMM</name>
<dbReference type="SUPFAM" id="SSF53720">
    <property type="entry name" value="ALDH-like"/>
    <property type="match status" value="1"/>
</dbReference>
<feature type="domain" description="Aldehyde dehydrogenase" evidence="2">
    <location>
        <begin position="225"/>
        <end position="353"/>
    </location>
</feature>
<dbReference type="Gene3D" id="3.40.309.10">
    <property type="entry name" value="Aldehyde Dehydrogenase, Chain A, domain 2"/>
    <property type="match status" value="1"/>
</dbReference>